<name>A0A3S4R2R5_9ACTO</name>
<dbReference type="GO" id="GO:0004573">
    <property type="term" value="F:Glc3Man9GlcNAc2 oligosaccharide glucosidase activity"/>
    <property type="evidence" value="ECO:0007669"/>
    <property type="project" value="InterPro"/>
</dbReference>
<dbReference type="Proteomes" id="UP000266895">
    <property type="component" value="Chromosome"/>
</dbReference>
<keyword evidence="3" id="KW-0326">Glycosidase</keyword>
<dbReference type="PANTHER" id="PTHR10412:SF11">
    <property type="entry name" value="MANNOSYL-OLIGOSACCHARIDE GLUCOSIDASE"/>
    <property type="match status" value="1"/>
</dbReference>
<gene>
    <name evidence="5" type="primary">ygjK</name>
    <name evidence="5" type="ORF">NCTC11636_00932</name>
</gene>
<reference evidence="5 6" key="1">
    <citation type="submission" date="2018-12" db="EMBL/GenBank/DDBJ databases">
        <authorList>
            <consortium name="Pathogen Informatics"/>
        </authorList>
    </citation>
    <scope>NUCLEOTIDE SEQUENCE [LARGE SCALE GENOMIC DNA]</scope>
    <source>
        <strain evidence="5 6">NCTC11636</strain>
    </source>
</reference>
<comment type="similarity">
    <text evidence="1">Belongs to the glycosyl hydrolase 63 family.</text>
</comment>
<dbReference type="InterPro" id="IPR004888">
    <property type="entry name" value="Glycoside_hydrolase_63"/>
</dbReference>
<dbReference type="GO" id="GO:0009311">
    <property type="term" value="P:oligosaccharide metabolic process"/>
    <property type="evidence" value="ECO:0007669"/>
    <property type="project" value="InterPro"/>
</dbReference>
<dbReference type="Pfam" id="PF22422">
    <property type="entry name" value="MGH1-like_GH"/>
    <property type="match status" value="1"/>
</dbReference>
<evidence type="ECO:0000259" key="4">
    <source>
        <dbReference type="Pfam" id="PF22422"/>
    </source>
</evidence>
<dbReference type="InterPro" id="IPR008928">
    <property type="entry name" value="6-hairpin_glycosidase_sf"/>
</dbReference>
<dbReference type="PANTHER" id="PTHR10412">
    <property type="entry name" value="MANNOSYL-OLIGOSACCHARIDE GLUCOSIDASE"/>
    <property type="match status" value="1"/>
</dbReference>
<sequence length="647" mass="69565">MSSLEEAREDLARRIDLVEVPFTIALSRLLVLADGHRLHVHEARYEVPLEDSRVVTGLVVRDAADRVRVQEVPDPGHVSWGEDGPWLTLDTEGRAVMGLIPQGWSVSLEAVEDGAEVVVLDGEPLSTPHGGLVVRATRPGAGLVITPRPLPGRAPAPRTAPQAAAEPAVRLQVRRNLEAVDSWMLRCPEVLAEHRSMARLCWWVLGVNVLRLGGAVTGRAVVPSKLGYVGLWQWDAYFIAIGLRHGDPELAAEQLRIAVSCQQDDGQLPDVVHETGVLASSRDLPPADLVSLRALGSPGAQDEVVPLTKPPLTALAVELVDACHPEDLVTQMREAVRRSQEWWFTHSDPRGTGVPTYLHPYSSGLDDSPVFEAGTPLESPDLTAYLCLQDTILARWARQAGEAGAASCHLERAARLRSRLLDALEDRAFVPAHGPQGPSPSLTVVSLMPLLVPELDDAARARLLRLLEDPEAFGGHGAGTVPTVASGDPAFDPQRMWRGPVWVNTSWLVARGLRAQGLLERAREVEEATLRIVTEAGGPVEYVDPVSRRRPPAASTCFGWSAALFIDMAVTARQEATGAPRSPGVAHDQPHGQDLETRCASLEQVEGELDGGPALLAQGLLDGGQGGGGLRRDRVVVEADDGHVPGH</sequence>
<dbReference type="InterPro" id="IPR054491">
    <property type="entry name" value="MGH1-like_GH"/>
</dbReference>
<evidence type="ECO:0000256" key="2">
    <source>
        <dbReference type="ARBA" id="ARBA00022801"/>
    </source>
</evidence>
<proteinExistence type="inferred from homology"/>
<evidence type="ECO:0000313" key="6">
    <source>
        <dbReference type="Proteomes" id="UP000266895"/>
    </source>
</evidence>
<dbReference type="GO" id="GO:0006487">
    <property type="term" value="P:protein N-linked glycosylation"/>
    <property type="evidence" value="ECO:0007669"/>
    <property type="project" value="TreeGrafter"/>
</dbReference>
<evidence type="ECO:0000256" key="3">
    <source>
        <dbReference type="ARBA" id="ARBA00023295"/>
    </source>
</evidence>
<evidence type="ECO:0000256" key="1">
    <source>
        <dbReference type="ARBA" id="ARBA00010833"/>
    </source>
</evidence>
<dbReference type="AlphaFoldDB" id="A0A3S4R2R5"/>
<dbReference type="InterPro" id="IPR012341">
    <property type="entry name" value="6hp_glycosidase-like_sf"/>
</dbReference>
<evidence type="ECO:0000313" key="5">
    <source>
        <dbReference type="EMBL" id="VEG27242.1"/>
    </source>
</evidence>
<accession>A0A3S4R2R5</accession>
<dbReference type="SUPFAM" id="SSF48208">
    <property type="entry name" value="Six-hairpin glycosidases"/>
    <property type="match status" value="1"/>
</dbReference>
<keyword evidence="2" id="KW-0378">Hydrolase</keyword>
<organism evidence="5 6">
    <name type="scientific">Actinomyces howellii</name>
    <dbReference type="NCBI Taxonomy" id="52771"/>
    <lineage>
        <taxon>Bacteria</taxon>
        <taxon>Bacillati</taxon>
        <taxon>Actinomycetota</taxon>
        <taxon>Actinomycetes</taxon>
        <taxon>Actinomycetales</taxon>
        <taxon>Actinomycetaceae</taxon>
        <taxon>Actinomyces</taxon>
    </lineage>
</organism>
<dbReference type="Gene3D" id="1.50.10.10">
    <property type="match status" value="1"/>
</dbReference>
<feature type="domain" description="Mannosylglycerate hydrolase MGH1-like glycoside hydrolase" evidence="4">
    <location>
        <begin position="228"/>
        <end position="561"/>
    </location>
</feature>
<protein>
    <submittedName>
        <fullName evidence="5">Alpha-glucosidase</fullName>
    </submittedName>
</protein>
<dbReference type="KEGG" id="ahw:NCTC11636_00932"/>
<dbReference type="EMBL" id="LR134350">
    <property type="protein sequence ID" value="VEG27242.1"/>
    <property type="molecule type" value="Genomic_DNA"/>
</dbReference>
<keyword evidence="6" id="KW-1185">Reference proteome</keyword>